<feature type="region of interest" description="Disordered" evidence="1">
    <location>
        <begin position="1"/>
        <end position="21"/>
    </location>
</feature>
<evidence type="ECO:0000259" key="2">
    <source>
        <dbReference type="Pfam" id="PF24523"/>
    </source>
</evidence>
<protein>
    <recommendedName>
        <fullName evidence="2">DUF7595 domain-containing protein</fullName>
    </recommendedName>
</protein>
<reference evidence="3" key="1">
    <citation type="journal article" date="2005" name="PLoS Biol.">
        <title>The genomes of Oryza sativa: a history of duplications.</title>
        <authorList>
            <person name="Yu J."/>
            <person name="Wang J."/>
            <person name="Lin W."/>
            <person name="Li S."/>
            <person name="Li H."/>
            <person name="Zhou J."/>
            <person name="Ni P."/>
            <person name="Dong W."/>
            <person name="Hu S."/>
            <person name="Zeng C."/>
            <person name="Zhang J."/>
            <person name="Zhang Y."/>
            <person name="Li R."/>
            <person name="Xu Z."/>
            <person name="Li S."/>
            <person name="Li X."/>
            <person name="Zheng H."/>
            <person name="Cong L."/>
            <person name="Lin L."/>
            <person name="Yin J."/>
            <person name="Geng J."/>
            <person name="Li G."/>
            <person name="Shi J."/>
            <person name="Liu J."/>
            <person name="Lv H."/>
            <person name="Li J."/>
            <person name="Wang J."/>
            <person name="Deng Y."/>
            <person name="Ran L."/>
            <person name="Shi X."/>
            <person name="Wang X."/>
            <person name="Wu Q."/>
            <person name="Li C."/>
            <person name="Ren X."/>
            <person name="Wang J."/>
            <person name="Wang X."/>
            <person name="Li D."/>
            <person name="Liu D."/>
            <person name="Zhang X."/>
            <person name="Ji Z."/>
            <person name="Zhao W."/>
            <person name="Sun Y."/>
            <person name="Zhang Z."/>
            <person name="Bao J."/>
            <person name="Han Y."/>
            <person name="Dong L."/>
            <person name="Ji J."/>
            <person name="Chen P."/>
            <person name="Wu S."/>
            <person name="Liu J."/>
            <person name="Xiao Y."/>
            <person name="Bu D."/>
            <person name="Tan J."/>
            <person name="Yang L."/>
            <person name="Ye C."/>
            <person name="Zhang J."/>
            <person name="Xu J."/>
            <person name="Zhou Y."/>
            <person name="Yu Y."/>
            <person name="Zhang B."/>
            <person name="Zhuang S."/>
            <person name="Wei H."/>
            <person name="Liu B."/>
            <person name="Lei M."/>
            <person name="Yu H."/>
            <person name="Li Y."/>
            <person name="Xu H."/>
            <person name="Wei S."/>
            <person name="He X."/>
            <person name="Fang L."/>
            <person name="Zhang Z."/>
            <person name="Zhang Y."/>
            <person name="Huang X."/>
            <person name="Su Z."/>
            <person name="Tong W."/>
            <person name="Li J."/>
            <person name="Tong Z."/>
            <person name="Li S."/>
            <person name="Ye J."/>
            <person name="Wang L."/>
            <person name="Fang L."/>
            <person name="Lei T."/>
            <person name="Chen C."/>
            <person name="Chen H."/>
            <person name="Xu Z."/>
            <person name="Li H."/>
            <person name="Huang H."/>
            <person name="Zhang F."/>
            <person name="Xu H."/>
            <person name="Li N."/>
            <person name="Zhao C."/>
            <person name="Li S."/>
            <person name="Dong L."/>
            <person name="Huang Y."/>
            <person name="Li L."/>
            <person name="Xi Y."/>
            <person name="Qi Q."/>
            <person name="Li W."/>
            <person name="Zhang B."/>
            <person name="Hu W."/>
            <person name="Zhang Y."/>
            <person name="Tian X."/>
            <person name="Jiao Y."/>
            <person name="Liang X."/>
            <person name="Jin J."/>
            <person name="Gao L."/>
            <person name="Zheng W."/>
            <person name="Hao B."/>
            <person name="Liu S."/>
            <person name="Wang W."/>
            <person name="Yuan L."/>
            <person name="Cao M."/>
            <person name="McDermott J."/>
            <person name="Samudrala R."/>
            <person name="Wang J."/>
            <person name="Wong G.K."/>
            <person name="Yang H."/>
        </authorList>
    </citation>
    <scope>NUCLEOTIDE SEQUENCE [LARGE SCALE GENOMIC DNA]</scope>
</reference>
<dbReference type="Pfam" id="PF24523">
    <property type="entry name" value="DUF7595"/>
    <property type="match status" value="1"/>
</dbReference>
<dbReference type="AlphaFoldDB" id="B9EVL6"/>
<name>B9EVL6_ORYSJ</name>
<feature type="compositionally biased region" description="Basic and acidic residues" evidence="1">
    <location>
        <begin position="118"/>
        <end position="136"/>
    </location>
</feature>
<organism evidence="3">
    <name type="scientific">Oryza sativa subsp. japonica</name>
    <name type="common">Rice</name>
    <dbReference type="NCBI Taxonomy" id="39947"/>
    <lineage>
        <taxon>Eukaryota</taxon>
        <taxon>Viridiplantae</taxon>
        <taxon>Streptophyta</taxon>
        <taxon>Embryophyta</taxon>
        <taxon>Tracheophyta</taxon>
        <taxon>Spermatophyta</taxon>
        <taxon>Magnoliopsida</taxon>
        <taxon>Liliopsida</taxon>
        <taxon>Poales</taxon>
        <taxon>Poaceae</taxon>
        <taxon>BOP clade</taxon>
        <taxon>Oryzoideae</taxon>
        <taxon>Oryzeae</taxon>
        <taxon>Oryzinae</taxon>
        <taxon>Oryza</taxon>
        <taxon>Oryza sativa</taxon>
    </lineage>
</organism>
<reference evidence="3" key="2">
    <citation type="submission" date="2008-12" db="EMBL/GenBank/DDBJ databases">
        <title>Improved gene annotation of the rice (Oryza sativa) genomes.</title>
        <authorList>
            <person name="Wang J."/>
            <person name="Li R."/>
            <person name="Fan W."/>
            <person name="Huang Q."/>
            <person name="Zhang J."/>
            <person name="Zhou Y."/>
            <person name="Hu Y."/>
            <person name="Zi S."/>
            <person name="Li J."/>
            <person name="Ni P."/>
            <person name="Zheng H."/>
            <person name="Zhang Y."/>
            <person name="Zhao M."/>
            <person name="Hao Q."/>
            <person name="McDermott J."/>
            <person name="Samudrala R."/>
            <person name="Kristiansen K."/>
            <person name="Wong G.K.-S."/>
        </authorList>
    </citation>
    <scope>NUCLEOTIDE SEQUENCE</scope>
</reference>
<feature type="compositionally biased region" description="Low complexity" evidence="1">
    <location>
        <begin position="142"/>
        <end position="153"/>
    </location>
</feature>
<feature type="compositionally biased region" description="Basic and acidic residues" evidence="1">
    <location>
        <begin position="388"/>
        <end position="405"/>
    </location>
</feature>
<dbReference type="EMBL" id="CM000138">
    <property type="protein sequence ID" value="EEE54365.1"/>
    <property type="molecule type" value="Genomic_DNA"/>
</dbReference>
<feature type="compositionally biased region" description="Basic residues" evidence="1">
    <location>
        <begin position="415"/>
        <end position="424"/>
    </location>
</feature>
<gene>
    <name evidence="3" type="ORF">OsJ_01368</name>
</gene>
<dbReference type="Proteomes" id="UP000007752">
    <property type="component" value="Chromosome 1"/>
</dbReference>
<accession>B9EVL6</accession>
<evidence type="ECO:0000313" key="3">
    <source>
        <dbReference type="EMBL" id="EEE54365.1"/>
    </source>
</evidence>
<dbReference type="PANTHER" id="PTHR35828">
    <property type="entry name" value="OS08G0203800 PROTEIN-RELATED"/>
    <property type="match status" value="1"/>
</dbReference>
<dbReference type="InterPro" id="IPR056016">
    <property type="entry name" value="DUF7595"/>
</dbReference>
<sequence length="424" mass="45591">MCRVSRDDDDPTGGESVAAAAPPPRLPPSFLIGALYGFWGGRIRFVRAASPRDRDTAIGAAVARFFSRSDGNGDGGYEPVTSRGGLVVLRRARGQAAPSDLCVCDPVAGRRFFLPRPGDPRRVPRADVLAGDERRGAPSSPPTRTSPRAASSARGPLVVGGAAYWLCVSNAADLGCYVLALRLDASSSSPAAAQIELPPRSHLGLVAKPSLEMLLVSPPADGTLGLAVARHHEISIWTLSSSSSAARWTQRAVVDLARMAAEEEMLPPLTADEEVRLECFAESSGAVLFRLYHGCLFELSLATMEMVGDERQVGQTNRLVLHVDLYSDQLSSARHGVPEPQADVRLVGGRIPVGVELAAVEVDHAGVQRRRAVAEEEQMLDELVQPAHRLEPLVRDDPQERRRPPEVAPPPGQRARLHGLTRRQ</sequence>
<proteinExistence type="predicted"/>
<evidence type="ECO:0000256" key="1">
    <source>
        <dbReference type="SAM" id="MobiDB-lite"/>
    </source>
</evidence>
<feature type="domain" description="DUF7595" evidence="2">
    <location>
        <begin position="76"/>
        <end position="327"/>
    </location>
</feature>
<feature type="region of interest" description="Disordered" evidence="1">
    <location>
        <begin position="115"/>
        <end position="153"/>
    </location>
</feature>
<dbReference type="PANTHER" id="PTHR35828:SF3">
    <property type="entry name" value="OS03G0775900 PROTEIN"/>
    <property type="match status" value="1"/>
</dbReference>
<feature type="region of interest" description="Disordered" evidence="1">
    <location>
        <begin position="384"/>
        <end position="424"/>
    </location>
</feature>